<name>D7UZQ2_LISGR</name>
<dbReference type="InterPro" id="IPR052912">
    <property type="entry name" value="UPF0111_domain"/>
</dbReference>
<comment type="similarity">
    <text evidence="1">Belongs to the UPF0111 family.</text>
</comment>
<sequence length="217" mass="25382">MYQKRSEEISEMAFKNKKDRFASLLHDIAVNLREGANFFASFNINSIDDLHIFSDKIKEYETTGDTMVHKIIMELNDAFITPIEREDMLELTNRLDDIMDGLEETAFSLEICQITHYDDYMVKLIEAIQSSTVEIERAVDLVFDKKLKDVRKLAIKIKDYESHCDEVYREALIELFKREQDPIRLIRHKEVYQNLEDIADSCQSVANTLESIVMKNA</sequence>
<gene>
    <name evidence="2" type="ORF">HMPREF0556_11582</name>
</gene>
<dbReference type="InterPro" id="IPR018445">
    <property type="entry name" value="Put_Phosphate_transp_reg"/>
</dbReference>
<proteinExistence type="inferred from homology"/>
<dbReference type="SUPFAM" id="SSF109755">
    <property type="entry name" value="PhoU-like"/>
    <property type="match status" value="1"/>
</dbReference>
<dbReference type="Proteomes" id="UP000010119">
    <property type="component" value="Unassembled WGS sequence"/>
</dbReference>
<dbReference type="eggNOG" id="COG1392">
    <property type="taxonomic scope" value="Bacteria"/>
</dbReference>
<dbReference type="AlphaFoldDB" id="D7UZQ2"/>
<evidence type="ECO:0000313" key="2">
    <source>
        <dbReference type="EMBL" id="EFI82897.1"/>
    </source>
</evidence>
<dbReference type="STRING" id="525367.HMPREF0556_11582"/>
<dbReference type="Gene3D" id="1.20.58.220">
    <property type="entry name" value="Phosphate transport system protein phou homolog 2, domain 2"/>
    <property type="match status" value="1"/>
</dbReference>
<reference evidence="2" key="1">
    <citation type="submission" date="2010-06" db="EMBL/GenBank/DDBJ databases">
        <authorList>
            <person name="Muzny D."/>
            <person name="Qin X."/>
            <person name="Buhay C."/>
            <person name="Dugan-Rocha S."/>
            <person name="Ding Y."/>
            <person name="Chen G."/>
            <person name="Hawes A."/>
            <person name="Holder M."/>
            <person name="Jhangiani S."/>
            <person name="Johnson A."/>
            <person name="Khan Z."/>
            <person name="Li Z."/>
            <person name="Liu W."/>
            <person name="Liu X."/>
            <person name="Perez L."/>
            <person name="Shen H."/>
            <person name="Wang Q."/>
            <person name="Watt J."/>
            <person name="Xi L."/>
            <person name="Xin Y."/>
            <person name="Zhou J."/>
            <person name="Deng J."/>
            <person name="Jiang H."/>
            <person name="Liu Y."/>
            <person name="Qu J."/>
            <person name="Song X.-Z."/>
            <person name="Zhang L."/>
            <person name="Villasana D."/>
            <person name="Johnson A."/>
            <person name="Liu J."/>
            <person name="Liyanage D."/>
            <person name="Lorensuhewa L."/>
            <person name="Robinson T."/>
            <person name="Song A."/>
            <person name="Song B.-B."/>
            <person name="Dinh H."/>
            <person name="Thornton R."/>
            <person name="Coyle M."/>
            <person name="Francisco L."/>
            <person name="Jackson L."/>
            <person name="Javaid M."/>
            <person name="Korchina V."/>
            <person name="Kovar C."/>
            <person name="Mata R."/>
            <person name="Mathew T."/>
            <person name="Ngo R."/>
            <person name="Nguyen L."/>
            <person name="Nguyen N."/>
            <person name="Okwuonu G."/>
            <person name="Ongeri F."/>
            <person name="Pham C."/>
            <person name="Simmons D."/>
            <person name="Wilczek-Boney K."/>
            <person name="Hale W."/>
            <person name="Jakkamsetti A."/>
            <person name="Pham P."/>
            <person name="Ruth R."/>
            <person name="San Lucas F."/>
            <person name="Warren J."/>
            <person name="Zhang J."/>
            <person name="Zhao Z."/>
            <person name="Zhou C."/>
            <person name="Zhu D."/>
            <person name="Lee S."/>
            <person name="Bess C."/>
            <person name="Blankenburg K."/>
            <person name="Forbes L."/>
            <person name="Fu Q."/>
            <person name="Gubbala S."/>
            <person name="Hirani K."/>
            <person name="Jayaseelan J.C."/>
            <person name="Lara F."/>
            <person name="Munidasa M."/>
            <person name="Palculict T."/>
            <person name="Patil S."/>
            <person name="Pu L.-L."/>
            <person name="Saada N."/>
            <person name="Tang L."/>
            <person name="Weissenberger G."/>
            <person name="Zhu Y."/>
            <person name="Hemphill L."/>
            <person name="Shang Y."/>
            <person name="Youmans B."/>
            <person name="Ayvaz T."/>
            <person name="Ross M."/>
            <person name="Santibanez J."/>
            <person name="Aqrawi P."/>
            <person name="Gross S."/>
            <person name="Joshi V."/>
            <person name="Fowler G."/>
            <person name="Nazareth L."/>
            <person name="Reid J."/>
            <person name="Worley K."/>
            <person name="Petrosino J."/>
            <person name="Highlander S."/>
            <person name="Gibbs R."/>
        </authorList>
    </citation>
    <scope>NUCLEOTIDE SEQUENCE [LARGE SCALE GENOMIC DNA]</scope>
    <source>
        <strain evidence="2">DSM 20601</strain>
    </source>
</reference>
<dbReference type="HOGENOM" id="CLU_086031_1_0_9"/>
<dbReference type="PANTHER" id="PTHR37298:SF1">
    <property type="entry name" value="UPF0111 PROTEIN YKAA"/>
    <property type="match status" value="1"/>
</dbReference>
<dbReference type="InterPro" id="IPR038078">
    <property type="entry name" value="PhoU-like_sf"/>
</dbReference>
<organism evidence="2 3">
    <name type="scientific">Listeria grayi DSM 20601</name>
    <dbReference type="NCBI Taxonomy" id="525367"/>
    <lineage>
        <taxon>Bacteria</taxon>
        <taxon>Bacillati</taxon>
        <taxon>Bacillota</taxon>
        <taxon>Bacilli</taxon>
        <taxon>Bacillales</taxon>
        <taxon>Listeriaceae</taxon>
        <taxon>Listeria</taxon>
    </lineage>
</organism>
<comment type="caution">
    <text evidence="2">The sequence shown here is derived from an EMBL/GenBank/DDBJ whole genome shotgun (WGS) entry which is preliminary data.</text>
</comment>
<dbReference type="Pfam" id="PF01865">
    <property type="entry name" value="PhoU_div"/>
    <property type="match status" value="1"/>
</dbReference>
<dbReference type="EMBL" id="ACCR02000005">
    <property type="protein sequence ID" value="EFI82897.1"/>
    <property type="molecule type" value="Genomic_DNA"/>
</dbReference>
<protein>
    <recommendedName>
        <fullName evidence="4">TIGR00153 family protein</fullName>
    </recommendedName>
</protein>
<evidence type="ECO:0000256" key="1">
    <source>
        <dbReference type="ARBA" id="ARBA00008591"/>
    </source>
</evidence>
<keyword evidence="3" id="KW-1185">Reference proteome</keyword>
<evidence type="ECO:0008006" key="4">
    <source>
        <dbReference type="Google" id="ProtNLM"/>
    </source>
</evidence>
<accession>D7UZQ2</accession>
<evidence type="ECO:0000313" key="3">
    <source>
        <dbReference type="Proteomes" id="UP000010119"/>
    </source>
</evidence>
<dbReference type="PANTHER" id="PTHR37298">
    <property type="entry name" value="UPF0111 PROTEIN YKAA"/>
    <property type="match status" value="1"/>
</dbReference>